<protein>
    <submittedName>
        <fullName evidence="1">Uncharacterized conserved protein YdeI, YjbR/CyaY-like superfamily, DUF1801 family</fullName>
    </submittedName>
</protein>
<gene>
    <name evidence="1" type="ORF">SAMN06265348_101463</name>
</gene>
<keyword evidence="2" id="KW-1185">Reference proteome</keyword>
<dbReference type="Proteomes" id="UP000320300">
    <property type="component" value="Unassembled WGS sequence"/>
</dbReference>
<proteinExistence type="predicted"/>
<dbReference type="AlphaFoldDB" id="A0A521AUF0"/>
<sequence length="192" mass="22329">MQDAEIYSPASEAEWREWLIKNHLSAPSVWLVFYKKKSERHNFTWSAAVDEALCFGWIDGRRKPVDHEKFIQFFCKRKPNSTWSKINKEKVSDLIKRKQMMPAGLNCIHTAKQNGSWHLLDDVEGLVLPADLQLAFEQQASTLEYYTSLSNSAKKSILQWVKLCKTDKTRQQRITEIVNSAKFKTLPVALKR</sequence>
<dbReference type="EMBL" id="FXTN01000001">
    <property type="protein sequence ID" value="SMO38478.1"/>
    <property type="molecule type" value="Genomic_DNA"/>
</dbReference>
<reference evidence="1 2" key="1">
    <citation type="submission" date="2017-05" db="EMBL/GenBank/DDBJ databases">
        <authorList>
            <person name="Varghese N."/>
            <person name="Submissions S."/>
        </authorList>
    </citation>
    <scope>NUCLEOTIDE SEQUENCE [LARGE SCALE GENOMIC DNA]</scope>
    <source>
        <strain evidence="1 2">DSM 19036</strain>
    </source>
</reference>
<dbReference type="RefSeq" id="WP_142526547.1">
    <property type="nucleotide sequence ID" value="NZ_CBCSJO010000002.1"/>
</dbReference>
<evidence type="ECO:0000313" key="2">
    <source>
        <dbReference type="Proteomes" id="UP000320300"/>
    </source>
</evidence>
<dbReference type="OrthoDB" id="9796999at2"/>
<accession>A0A521AUF0</accession>
<organism evidence="1 2">
    <name type="scientific">Pedobacter westerhofensis</name>
    <dbReference type="NCBI Taxonomy" id="425512"/>
    <lineage>
        <taxon>Bacteria</taxon>
        <taxon>Pseudomonadati</taxon>
        <taxon>Bacteroidota</taxon>
        <taxon>Sphingobacteriia</taxon>
        <taxon>Sphingobacteriales</taxon>
        <taxon>Sphingobacteriaceae</taxon>
        <taxon>Pedobacter</taxon>
    </lineage>
</organism>
<evidence type="ECO:0000313" key="1">
    <source>
        <dbReference type="EMBL" id="SMO38478.1"/>
    </source>
</evidence>
<dbReference type="Pfam" id="PF13376">
    <property type="entry name" value="OmdA"/>
    <property type="match status" value="1"/>
</dbReference>
<name>A0A521AUF0_9SPHI</name>